<dbReference type="OrthoDB" id="9782977at2"/>
<dbReference type="InterPro" id="IPR021109">
    <property type="entry name" value="Peptidase_aspartic_dom_sf"/>
</dbReference>
<dbReference type="AlphaFoldDB" id="I4AI98"/>
<reference evidence="3" key="1">
    <citation type="submission" date="2012-06" db="EMBL/GenBank/DDBJ databases">
        <title>The complete genome of Flexibacter litoralis DSM 6794.</title>
        <authorList>
            <person name="Lucas S."/>
            <person name="Copeland A."/>
            <person name="Lapidus A."/>
            <person name="Glavina del Rio T."/>
            <person name="Dalin E."/>
            <person name="Tice H."/>
            <person name="Bruce D."/>
            <person name="Goodwin L."/>
            <person name="Pitluck S."/>
            <person name="Peters L."/>
            <person name="Ovchinnikova G."/>
            <person name="Lu M."/>
            <person name="Kyrpides N."/>
            <person name="Mavromatis K."/>
            <person name="Ivanova N."/>
            <person name="Brettin T."/>
            <person name="Detter J.C."/>
            <person name="Han C."/>
            <person name="Larimer F."/>
            <person name="Land M."/>
            <person name="Hauser L."/>
            <person name="Markowitz V."/>
            <person name="Cheng J.-F."/>
            <person name="Hugenholtz P."/>
            <person name="Woyke T."/>
            <person name="Wu D."/>
            <person name="Spring S."/>
            <person name="Lang E."/>
            <person name="Kopitz M."/>
            <person name="Brambilla E."/>
            <person name="Klenk H.-P."/>
            <person name="Eisen J.A."/>
        </authorList>
    </citation>
    <scope>NUCLEOTIDE SEQUENCE [LARGE SCALE GENOMIC DNA]</scope>
    <source>
        <strain evidence="3">ATCC 23117 / DSM 6794 / NBRC 15988 / NCIMB 1366 / Sio-4</strain>
    </source>
</reference>
<dbReference type="KEGG" id="fli:Fleli_1247"/>
<proteinExistence type="predicted"/>
<dbReference type="PANTHER" id="PTHR38037">
    <property type="entry name" value="ZN_PROTEASE DOMAIN-CONTAINING PROTEIN"/>
    <property type="match status" value="1"/>
</dbReference>
<sequence>MEIIGRVEEVGLTDLGVPLIDAKTDTGAYTSSLHCHDIRVIEEDGKQLLCFSILDPTHDDYQEKEYCLEEFSQAKVRSSNGLTQTRYKIKTRVRIGRSDYKTFFTLTDRKDMRFPILLGRKLLSKRFLVDCSQTYLLPLPKKKKL</sequence>
<dbReference type="Pfam" id="PF05618">
    <property type="entry name" value="Zn_protease"/>
    <property type="match status" value="1"/>
</dbReference>
<evidence type="ECO:0000313" key="3">
    <source>
        <dbReference type="Proteomes" id="UP000006054"/>
    </source>
</evidence>
<dbReference type="PANTHER" id="PTHR38037:SF2">
    <property type="entry name" value="ATP-DEPENDENT ZINC PROTEASE DOMAIN-CONTAINING PROTEIN-RELATED"/>
    <property type="match status" value="1"/>
</dbReference>
<dbReference type="STRING" id="880071.Fleli_1247"/>
<organism evidence="2 3">
    <name type="scientific">Bernardetia litoralis (strain ATCC 23117 / DSM 6794 / NBRC 15988 / NCIMB 1366 / Fx l1 / Sio-4)</name>
    <name type="common">Flexibacter litoralis</name>
    <dbReference type="NCBI Taxonomy" id="880071"/>
    <lineage>
        <taxon>Bacteria</taxon>
        <taxon>Pseudomonadati</taxon>
        <taxon>Bacteroidota</taxon>
        <taxon>Cytophagia</taxon>
        <taxon>Cytophagales</taxon>
        <taxon>Bernardetiaceae</taxon>
        <taxon>Bernardetia</taxon>
    </lineage>
</organism>
<protein>
    <recommendedName>
        <fullName evidence="1">Retropepsin-like aspartic endopeptidase domain-containing protein</fullName>
    </recommendedName>
</protein>
<evidence type="ECO:0000313" key="2">
    <source>
        <dbReference type="EMBL" id="AFM03683.1"/>
    </source>
</evidence>
<dbReference type="InterPro" id="IPR008503">
    <property type="entry name" value="Asp_endopeptidase"/>
</dbReference>
<dbReference type="SUPFAM" id="SSF50630">
    <property type="entry name" value="Acid proteases"/>
    <property type="match status" value="1"/>
</dbReference>
<dbReference type="eggNOG" id="COG4067">
    <property type="taxonomic scope" value="Bacteria"/>
</dbReference>
<keyword evidence="3" id="KW-1185">Reference proteome</keyword>
<gene>
    <name evidence="2" type="ordered locus">Fleli_1247</name>
</gene>
<dbReference type="Gene3D" id="2.40.70.10">
    <property type="entry name" value="Acid Proteases"/>
    <property type="match status" value="1"/>
</dbReference>
<dbReference type="RefSeq" id="WP_014797140.1">
    <property type="nucleotide sequence ID" value="NC_018018.1"/>
</dbReference>
<evidence type="ECO:0000259" key="1">
    <source>
        <dbReference type="Pfam" id="PF05618"/>
    </source>
</evidence>
<dbReference type="Proteomes" id="UP000006054">
    <property type="component" value="Chromosome"/>
</dbReference>
<feature type="domain" description="Retropepsin-like aspartic endopeptidase" evidence="1">
    <location>
        <begin position="3"/>
        <end position="136"/>
    </location>
</feature>
<accession>I4AI98</accession>
<name>I4AI98_BERLS</name>
<dbReference type="PATRIC" id="fig|880071.3.peg.1219"/>
<dbReference type="EMBL" id="CP003345">
    <property type="protein sequence ID" value="AFM03683.1"/>
    <property type="molecule type" value="Genomic_DNA"/>
</dbReference>
<dbReference type="HOGENOM" id="CLU_099424_1_0_10"/>